<evidence type="ECO:0000313" key="2">
    <source>
        <dbReference type="Proteomes" id="UP000196052"/>
    </source>
</evidence>
<name>A0A1C3ZLY3_9BACI</name>
<accession>A0A1C3ZLY3</accession>
<gene>
    <name evidence="1" type="ORF">BC05F1_00409</name>
</gene>
<dbReference type="AlphaFoldDB" id="A0A1C3ZLY3"/>
<proteinExistence type="predicted"/>
<dbReference type="EMBL" id="FMBE01000010">
    <property type="protein sequence ID" value="SCB83348.1"/>
    <property type="molecule type" value="Genomic_DNA"/>
</dbReference>
<protein>
    <submittedName>
        <fullName evidence="1">Uncharacterized protein</fullName>
    </submittedName>
</protein>
<evidence type="ECO:0000313" key="1">
    <source>
        <dbReference type="EMBL" id="SCB83348.1"/>
    </source>
</evidence>
<sequence>MLKTKNIARIIYGFHFTQSLKVRAVITSLPIFNVDIGPIDKAFS</sequence>
<reference evidence="2" key="1">
    <citation type="submission" date="2016-08" db="EMBL/GenBank/DDBJ databases">
        <authorList>
            <person name="Loux V."/>
            <person name="Rue O."/>
        </authorList>
    </citation>
    <scope>NUCLEOTIDE SEQUENCE [LARGE SCALE GENOMIC DNA]</scope>
    <source>
        <strain evidence="2">INRA Bc05-F1</strain>
    </source>
</reference>
<dbReference type="Proteomes" id="UP000196052">
    <property type="component" value="Unassembled WGS sequence"/>
</dbReference>
<organism evidence="1 2">
    <name type="scientific">Bacillus wiedmannii</name>
    <dbReference type="NCBI Taxonomy" id="1890302"/>
    <lineage>
        <taxon>Bacteria</taxon>
        <taxon>Bacillati</taxon>
        <taxon>Bacillota</taxon>
        <taxon>Bacilli</taxon>
        <taxon>Bacillales</taxon>
        <taxon>Bacillaceae</taxon>
        <taxon>Bacillus</taxon>
        <taxon>Bacillus cereus group</taxon>
    </lineage>
</organism>